<dbReference type="InterPro" id="IPR001460">
    <property type="entry name" value="PCN-bd_Tpept"/>
</dbReference>
<keyword evidence="2" id="KW-0121">Carboxypeptidase</keyword>
<evidence type="ECO:0000259" key="5">
    <source>
        <dbReference type="Pfam" id="PF00905"/>
    </source>
</evidence>
<dbReference type="Gene3D" id="3.40.710.10">
    <property type="entry name" value="DD-peptidase/beta-lactamase superfamily"/>
    <property type="match status" value="1"/>
</dbReference>
<accession>A0ABY7TMW1</accession>
<dbReference type="Pfam" id="PF00905">
    <property type="entry name" value="Transpeptidase"/>
    <property type="match status" value="1"/>
</dbReference>
<reference evidence="7 8" key="1">
    <citation type="submission" date="2023-02" db="EMBL/GenBank/DDBJ databases">
        <title>Genome sequence of Sphingomonas naphthae.</title>
        <authorList>
            <person name="Kim S."/>
            <person name="Heo J."/>
            <person name="Kwon S.-W."/>
        </authorList>
    </citation>
    <scope>NUCLEOTIDE SEQUENCE [LARGE SCALE GENOMIC DNA]</scope>
    <source>
        <strain evidence="7 8">KACC 18716</strain>
    </source>
</reference>
<keyword evidence="4" id="KW-0812">Transmembrane</keyword>
<dbReference type="Proteomes" id="UP001220395">
    <property type="component" value="Chromosome"/>
</dbReference>
<dbReference type="PANTHER" id="PTHR30627">
    <property type="entry name" value="PEPTIDOGLYCAN D,D-TRANSPEPTIDASE"/>
    <property type="match status" value="1"/>
</dbReference>
<comment type="subcellular location">
    <subcellularLocation>
        <location evidence="1">Membrane</location>
    </subcellularLocation>
</comment>
<feature type="domain" description="Penicillin-binding protein transpeptidase" evidence="5">
    <location>
        <begin position="240"/>
        <end position="529"/>
    </location>
</feature>
<keyword evidence="3 4" id="KW-0472">Membrane</keyword>
<dbReference type="SUPFAM" id="SSF56519">
    <property type="entry name" value="Penicillin binding protein dimerisation domain"/>
    <property type="match status" value="1"/>
</dbReference>
<feature type="transmembrane region" description="Helical" evidence="4">
    <location>
        <begin position="33"/>
        <end position="55"/>
    </location>
</feature>
<evidence type="ECO:0000256" key="4">
    <source>
        <dbReference type="SAM" id="Phobius"/>
    </source>
</evidence>
<keyword evidence="2" id="KW-0645">Protease</keyword>
<evidence type="ECO:0000256" key="3">
    <source>
        <dbReference type="ARBA" id="ARBA00023136"/>
    </source>
</evidence>
<dbReference type="InterPro" id="IPR012338">
    <property type="entry name" value="Beta-lactam/transpept-like"/>
</dbReference>
<dbReference type="InterPro" id="IPR005311">
    <property type="entry name" value="PBP_dimer"/>
</dbReference>
<protein>
    <submittedName>
        <fullName evidence="7">Penicillin-binding protein 2</fullName>
    </submittedName>
</protein>
<name>A0ABY7TMW1_9SPHN</name>
<keyword evidence="2" id="KW-0378">Hydrolase</keyword>
<evidence type="ECO:0000313" key="7">
    <source>
        <dbReference type="EMBL" id="WCT74022.1"/>
    </source>
</evidence>
<organism evidence="7 8">
    <name type="scientific">Sphingomonas naphthae</name>
    <dbReference type="NCBI Taxonomy" id="1813468"/>
    <lineage>
        <taxon>Bacteria</taxon>
        <taxon>Pseudomonadati</taxon>
        <taxon>Pseudomonadota</taxon>
        <taxon>Alphaproteobacteria</taxon>
        <taxon>Sphingomonadales</taxon>
        <taxon>Sphingomonadaceae</taxon>
        <taxon>Sphingomonas</taxon>
    </lineage>
</organism>
<dbReference type="EMBL" id="CP117411">
    <property type="protein sequence ID" value="WCT74022.1"/>
    <property type="molecule type" value="Genomic_DNA"/>
</dbReference>
<keyword evidence="8" id="KW-1185">Reference proteome</keyword>
<dbReference type="Gene3D" id="3.30.450.330">
    <property type="match status" value="1"/>
</dbReference>
<dbReference type="RefSeq" id="WP_273688726.1">
    <property type="nucleotide sequence ID" value="NZ_CP117411.1"/>
</dbReference>
<dbReference type="InterPro" id="IPR050515">
    <property type="entry name" value="Beta-lactam/transpept"/>
</dbReference>
<dbReference type="SUPFAM" id="SSF56601">
    <property type="entry name" value="beta-lactamase/transpeptidase-like"/>
    <property type="match status" value="1"/>
</dbReference>
<sequence>MTTLAVRPSLFRKVAPPQAPAQARPDRAAVTQYRLMVVMLMFIGITIAIGLRLTYLLAFEGRPVAAAGTGGLALPRSDIIDRNGMVLATTLNAWSIAVQPAKIVGDKRIVARELARLMPEKSEADYFRLLNSRKTFIYIRRRAVPDLIAAVNAIGEPGIAFGREPDRLYPQGDLGAHIIGYTDLDAKGTGGVEGSFEKRLIDPALRKQPLQLAMDARVQQALEHELFSAMQHFSAIGAAGVVLDVKTSEVVALASLPELNPNAPGKGTDDARFNRATLGVYELGSTFKPFTVAMAMDAGVVNSFGQMYDCPRGLKVGRFTITDTHPFGRRCSVAEIMKESSNIGTAQIAAEVGAARQREFLRRMHFLEPVSVELREKGRTLNPGANWGQIATMTVGYGHGIAVSPLHLATGYATLFNGGVWRPATVLRRGPGNPLPAGEQVFTEATSQKMRALLRLVVTNGTGKNADAPGYRVGGKTGTAEKIVGGRYTHSAVVTSFAGVFPMDDPRYVVIAMLDEPKATKETYGFHTAGWNVAPVIKKVVARIGPLLGVNPDMGREVDLTDVLRYVQEEKKGH</sequence>
<gene>
    <name evidence="7" type="ORF">PQ455_01965</name>
</gene>
<evidence type="ECO:0000256" key="1">
    <source>
        <dbReference type="ARBA" id="ARBA00004370"/>
    </source>
</evidence>
<dbReference type="InterPro" id="IPR036138">
    <property type="entry name" value="PBP_dimer_sf"/>
</dbReference>
<keyword evidence="4" id="KW-1133">Transmembrane helix</keyword>
<dbReference type="Gene3D" id="3.90.1310.10">
    <property type="entry name" value="Penicillin-binding protein 2a (Domain 2)"/>
    <property type="match status" value="1"/>
</dbReference>
<proteinExistence type="predicted"/>
<dbReference type="Pfam" id="PF03717">
    <property type="entry name" value="PBP_dimer"/>
    <property type="match status" value="1"/>
</dbReference>
<dbReference type="PANTHER" id="PTHR30627:SF1">
    <property type="entry name" value="PEPTIDOGLYCAN D,D-TRANSPEPTIDASE FTSI"/>
    <property type="match status" value="1"/>
</dbReference>
<evidence type="ECO:0000313" key="8">
    <source>
        <dbReference type="Proteomes" id="UP001220395"/>
    </source>
</evidence>
<evidence type="ECO:0000256" key="2">
    <source>
        <dbReference type="ARBA" id="ARBA00022645"/>
    </source>
</evidence>
<evidence type="ECO:0000259" key="6">
    <source>
        <dbReference type="Pfam" id="PF03717"/>
    </source>
</evidence>
<feature type="domain" description="Penicillin-binding protein dimerisation" evidence="6">
    <location>
        <begin position="75"/>
        <end position="183"/>
    </location>
</feature>